<dbReference type="EMBL" id="DS990638">
    <property type="protein sequence ID" value="EGC45192.1"/>
    <property type="molecule type" value="Genomic_DNA"/>
</dbReference>
<dbReference type="HOGENOM" id="CLU_1749069_0_0_1"/>
<dbReference type="Proteomes" id="UP000008142">
    <property type="component" value="Unassembled WGS sequence"/>
</dbReference>
<evidence type="ECO:0000313" key="2">
    <source>
        <dbReference type="Proteomes" id="UP000008142"/>
    </source>
</evidence>
<sequence>MCQFVKDLRFLELVLNFKRLHRHSNLTKSIFLNRTSYIPASTSTQKRNRILRVQRSRWLNCNPNRTLYPQSPWKISLGLERTEVDWRSKHFAPSCYVPSNPTQPTPPRLLRPLNLWLCDFLVAYVPQKETYATESGQEHPLGSTLTAKR</sequence>
<organism evidence="2">
    <name type="scientific">Ajellomyces capsulatus (strain H88)</name>
    <name type="common">Darling's disease fungus</name>
    <name type="synonym">Histoplasma capsulatum</name>
    <dbReference type="NCBI Taxonomy" id="544711"/>
    <lineage>
        <taxon>Eukaryota</taxon>
        <taxon>Fungi</taxon>
        <taxon>Dikarya</taxon>
        <taxon>Ascomycota</taxon>
        <taxon>Pezizomycotina</taxon>
        <taxon>Eurotiomycetes</taxon>
        <taxon>Eurotiomycetidae</taxon>
        <taxon>Onygenales</taxon>
        <taxon>Ajellomycetaceae</taxon>
        <taxon>Histoplasma</taxon>
    </lineage>
</organism>
<accession>F0UGV3</accession>
<name>F0UGV3_AJEC8</name>
<protein>
    <submittedName>
        <fullName evidence="1">Predicted protein</fullName>
    </submittedName>
</protein>
<reference evidence="2" key="1">
    <citation type="submission" date="2008-07" db="EMBL/GenBank/DDBJ databases">
        <title>Annotation of Ajellomyces capsulatus strain H88.</title>
        <authorList>
            <person name="Champion M."/>
            <person name="Cuomo C."/>
            <person name="Ma L.-J."/>
            <person name="Henn M.R."/>
            <person name="Sil A."/>
            <person name="Goldman B."/>
            <person name="Young S.K."/>
            <person name="Kodira C.D."/>
            <person name="Zeng Q."/>
            <person name="Koehrsen M."/>
            <person name="Alvarado L."/>
            <person name="Berlin A."/>
            <person name="Borenstein D."/>
            <person name="Chen Z."/>
            <person name="Engels R."/>
            <person name="Freedman E."/>
            <person name="Gellesch M."/>
            <person name="Goldberg J."/>
            <person name="Griggs A."/>
            <person name="Gujja S."/>
            <person name="Heiman D."/>
            <person name="Hepburn T."/>
            <person name="Howarth C."/>
            <person name="Jen D."/>
            <person name="Larson L."/>
            <person name="Lewis B."/>
            <person name="Mehta T."/>
            <person name="Park D."/>
            <person name="Pearson M."/>
            <person name="Roberts A."/>
            <person name="Saif S."/>
            <person name="Shea T."/>
            <person name="Shenoy N."/>
            <person name="Sisk P."/>
            <person name="Stolte C."/>
            <person name="Sykes S."/>
            <person name="Walk T."/>
            <person name="White J."/>
            <person name="Yandava C."/>
            <person name="Klein B."/>
            <person name="McEwen J.G."/>
            <person name="Puccia R."/>
            <person name="Goldman G.H."/>
            <person name="Felipe M.S."/>
            <person name="Nino-Vega G."/>
            <person name="San-Blas G."/>
            <person name="Taylor J."/>
            <person name="Mendoza L."/>
            <person name="Galagan J."/>
            <person name="Nusbaum C."/>
            <person name="Birren B."/>
        </authorList>
    </citation>
    <scope>NUCLEOTIDE SEQUENCE [LARGE SCALE GENOMIC DNA]</scope>
    <source>
        <strain evidence="2">H88</strain>
    </source>
</reference>
<dbReference type="AlphaFoldDB" id="F0UGV3"/>
<gene>
    <name evidence="1" type="ORF">HCEG_04407</name>
</gene>
<evidence type="ECO:0000313" key="1">
    <source>
        <dbReference type="EMBL" id="EGC45192.1"/>
    </source>
</evidence>
<proteinExistence type="predicted"/>
<dbReference type="VEuPathDB" id="FungiDB:I7I53_03993"/>